<keyword evidence="10" id="KW-0964">Secreted</keyword>
<dbReference type="Gene3D" id="1.10.390.10">
    <property type="entry name" value="Neutral Protease Domain 2"/>
    <property type="match status" value="1"/>
</dbReference>
<dbReference type="InterPro" id="IPR013856">
    <property type="entry name" value="Peptidase_M4_domain"/>
</dbReference>
<comment type="subcellular location">
    <subcellularLocation>
        <location evidence="10">Secreted</location>
    </subcellularLocation>
</comment>
<dbReference type="InterPro" id="IPR027268">
    <property type="entry name" value="Peptidase_M4/M1_CTD_sf"/>
</dbReference>
<feature type="domain" description="Peptidase M4 C-terminal" evidence="12">
    <location>
        <begin position="386"/>
        <end position="533"/>
    </location>
</feature>
<feature type="active site" description="Proton donor" evidence="9">
    <location>
        <position position="461"/>
    </location>
</feature>
<dbReference type="EMBL" id="LNYK01000001">
    <property type="protein sequence ID" value="KTD23168.1"/>
    <property type="molecule type" value="Genomic_DNA"/>
</dbReference>
<dbReference type="Pfam" id="PF07504">
    <property type="entry name" value="FTP"/>
    <property type="match status" value="1"/>
</dbReference>
<reference evidence="14 15" key="1">
    <citation type="submission" date="2015-11" db="EMBL/GenBank/DDBJ databases">
        <title>Genomic analysis of 38 Legionella species identifies large and diverse effector repertoires.</title>
        <authorList>
            <person name="Burstein D."/>
            <person name="Amaro F."/>
            <person name="Zusman T."/>
            <person name="Lifshitz Z."/>
            <person name="Cohen O."/>
            <person name="Gilbert J.A."/>
            <person name="Pupko T."/>
            <person name="Shuman H.A."/>
            <person name="Segal G."/>
        </authorList>
    </citation>
    <scope>NUCLEOTIDE SEQUENCE [LARGE SCALE GENOMIC DNA]</scope>
    <source>
        <strain evidence="14 15">ATCC 49505</strain>
    </source>
</reference>
<evidence type="ECO:0000313" key="14">
    <source>
        <dbReference type="EMBL" id="KTD23168.1"/>
    </source>
</evidence>
<dbReference type="InterPro" id="IPR011096">
    <property type="entry name" value="FTP_domain"/>
</dbReference>
<evidence type="ECO:0000256" key="10">
    <source>
        <dbReference type="RuleBase" id="RU366073"/>
    </source>
</evidence>
<feature type="domain" description="Peptidase M4" evidence="11">
    <location>
        <begin position="240"/>
        <end position="383"/>
    </location>
</feature>
<evidence type="ECO:0000256" key="9">
    <source>
        <dbReference type="PIRSR" id="PIRSR623612-1"/>
    </source>
</evidence>
<evidence type="ECO:0000259" key="12">
    <source>
        <dbReference type="Pfam" id="PF02868"/>
    </source>
</evidence>
<dbReference type="InterPro" id="IPR023612">
    <property type="entry name" value="Peptidase_M4"/>
</dbReference>
<evidence type="ECO:0000313" key="15">
    <source>
        <dbReference type="Proteomes" id="UP000054997"/>
    </source>
</evidence>
<dbReference type="CDD" id="cd09597">
    <property type="entry name" value="M4_TLP"/>
    <property type="match status" value="1"/>
</dbReference>
<keyword evidence="6 10" id="KW-0862">Zinc</keyword>
<dbReference type="Gene3D" id="3.10.450.40">
    <property type="match status" value="1"/>
</dbReference>
<dbReference type="EC" id="3.4.24.-" evidence="10"/>
<evidence type="ECO:0000256" key="5">
    <source>
        <dbReference type="ARBA" id="ARBA00022801"/>
    </source>
</evidence>
<dbReference type="AlphaFoldDB" id="A0A0W0VSN2"/>
<dbReference type="OrthoDB" id="5378341at2"/>
<dbReference type="RefSeq" id="WP_058528074.1">
    <property type="nucleotide sequence ID" value="NZ_CAAAHZ010000005.1"/>
</dbReference>
<dbReference type="Gene3D" id="3.10.170.10">
    <property type="match status" value="1"/>
</dbReference>
<dbReference type="Proteomes" id="UP000054997">
    <property type="component" value="Unassembled WGS sequence"/>
</dbReference>
<dbReference type="Pfam" id="PF01447">
    <property type="entry name" value="Peptidase_M4"/>
    <property type="match status" value="1"/>
</dbReference>
<name>A0A0W0VSN2_9GAMM</name>
<evidence type="ECO:0000256" key="2">
    <source>
        <dbReference type="ARBA" id="ARBA00022670"/>
    </source>
</evidence>
<evidence type="ECO:0000256" key="6">
    <source>
        <dbReference type="ARBA" id="ARBA00022833"/>
    </source>
</evidence>
<dbReference type="GO" id="GO:0046872">
    <property type="term" value="F:metal ion binding"/>
    <property type="evidence" value="ECO:0007669"/>
    <property type="project" value="UniProtKB-UniRule"/>
</dbReference>
<dbReference type="GO" id="GO:0006508">
    <property type="term" value="P:proteolysis"/>
    <property type="evidence" value="ECO:0007669"/>
    <property type="project" value="UniProtKB-KW"/>
</dbReference>
<evidence type="ECO:0000256" key="1">
    <source>
        <dbReference type="ARBA" id="ARBA00009388"/>
    </source>
</evidence>
<evidence type="ECO:0000256" key="4">
    <source>
        <dbReference type="ARBA" id="ARBA00022729"/>
    </source>
</evidence>
<evidence type="ECO:0000259" key="13">
    <source>
        <dbReference type="Pfam" id="PF07504"/>
    </source>
</evidence>
<dbReference type="SUPFAM" id="SSF55486">
    <property type="entry name" value="Metalloproteases ('zincins'), catalytic domain"/>
    <property type="match status" value="1"/>
</dbReference>
<dbReference type="STRING" id="45068.Llon_0053"/>
<keyword evidence="4 10" id="KW-0732">Signal</keyword>
<dbReference type="Pfam" id="PF02868">
    <property type="entry name" value="Peptidase_M4_C"/>
    <property type="match status" value="1"/>
</dbReference>
<evidence type="ECO:0000256" key="7">
    <source>
        <dbReference type="ARBA" id="ARBA00023049"/>
    </source>
</evidence>
<dbReference type="PRINTS" id="PR00730">
    <property type="entry name" value="THERMOLYSIN"/>
</dbReference>
<feature type="signal peptide" evidence="10">
    <location>
        <begin position="1"/>
        <end position="23"/>
    </location>
</feature>
<keyword evidence="15" id="KW-1185">Reference proteome</keyword>
<dbReference type="PANTHER" id="PTHR33794:SF1">
    <property type="entry name" value="BACILLOLYSIN"/>
    <property type="match status" value="1"/>
</dbReference>
<keyword evidence="7 10" id="KW-0482">Metalloprotease</keyword>
<evidence type="ECO:0000256" key="3">
    <source>
        <dbReference type="ARBA" id="ARBA00022723"/>
    </source>
</evidence>
<dbReference type="InterPro" id="IPR050728">
    <property type="entry name" value="Zinc_Metalloprotease_M4"/>
</dbReference>
<proteinExistence type="inferred from homology"/>
<comment type="caution">
    <text evidence="14">The sequence shown here is derived from an EMBL/GenBank/DDBJ whole genome shotgun (WGS) entry which is preliminary data.</text>
</comment>
<accession>A0A0W0VSN2</accession>
<comment type="similarity">
    <text evidence="1 10">Belongs to the peptidase M4 family.</text>
</comment>
<keyword evidence="8" id="KW-0865">Zymogen</keyword>
<keyword evidence="5 10" id="KW-0378">Hydrolase</keyword>
<sequence length="546" mass="61343">MANHSHVYSAVFLSLAVAAPAFAAEPVSLQNDSLHSIPGNIELLFPGDKPKLAGSADTMQFLKQHRDINKVMHIRMQQQYAGFPVFGGYVVLHTRQPHNMLLHNKSEVLLNGKVYKALEKDLGKPQADFKKNASRALEQLKAKYPNQAISEEEAIPMVYIDEDDRAHWAYKVSALVRYPDKIPERPTMIMDASTLTPFVEWNDIKTAYTEVRGRGFGGNTSSRKVQYGRKNVPYLIIHRDNEAGICAMENDSVRVVDMKHKVYGKNVPMKFSCQKGNLKSKIFWTGYNANGYDRANGAFSPSNDALYAGQVINQLYNQWYGIPPLVNNAGKAMKMIMRVHYGRSYENAFWDGKQMTFGDGGRLLHPLVSLGIGAHEISHGFTEQYSNLMYYGQSGGMNESFSDMAAKAAEFFAQGKNDWKIGGEIFKKKSGYDAIRYMDKPSRDGESIDSADEYYKGLDVHYSSGVYNRLFYLLATTPNWNTRKAFDVMVKANMDYWTPYSTFVQGGCGIISATQDLGYEVHDVKNALAKVAVDYQNCNESQTLMG</sequence>
<dbReference type="PATRIC" id="fig|45068.5.peg.56"/>
<evidence type="ECO:0000259" key="11">
    <source>
        <dbReference type="Pfam" id="PF01447"/>
    </source>
</evidence>
<organism evidence="14 15">
    <name type="scientific">Legionella londiniensis</name>
    <dbReference type="NCBI Taxonomy" id="45068"/>
    <lineage>
        <taxon>Bacteria</taxon>
        <taxon>Pseudomonadati</taxon>
        <taxon>Pseudomonadota</taxon>
        <taxon>Gammaproteobacteria</taxon>
        <taxon>Legionellales</taxon>
        <taxon>Legionellaceae</taxon>
        <taxon>Legionella</taxon>
    </lineage>
</organism>
<feature type="domain" description="FTP" evidence="13">
    <location>
        <begin position="58"/>
        <end position="94"/>
    </location>
</feature>
<feature type="chain" id="PRO_5023001056" description="Neutral metalloproteinase" evidence="10">
    <location>
        <begin position="24"/>
        <end position="546"/>
    </location>
</feature>
<dbReference type="GO" id="GO:0004222">
    <property type="term" value="F:metalloendopeptidase activity"/>
    <property type="evidence" value="ECO:0007669"/>
    <property type="project" value="UniProtKB-UniRule"/>
</dbReference>
<dbReference type="PANTHER" id="PTHR33794">
    <property type="entry name" value="BACILLOLYSIN"/>
    <property type="match status" value="1"/>
</dbReference>
<dbReference type="Gene3D" id="3.10.450.490">
    <property type="match status" value="1"/>
</dbReference>
<evidence type="ECO:0000256" key="8">
    <source>
        <dbReference type="ARBA" id="ARBA00023145"/>
    </source>
</evidence>
<comment type="cofactor">
    <cofactor evidence="10">
        <name>Zn(2+)</name>
        <dbReference type="ChEBI" id="CHEBI:29105"/>
    </cofactor>
</comment>
<protein>
    <recommendedName>
        <fullName evidence="10">Neutral metalloproteinase</fullName>
        <ecNumber evidence="10">3.4.24.-</ecNumber>
    </recommendedName>
</protein>
<gene>
    <name evidence="14" type="primary">proA_1</name>
    <name evidence="14" type="ORF">Llon_0053</name>
</gene>
<keyword evidence="3" id="KW-0479">Metal-binding</keyword>
<comment type="function">
    <text evidence="10">Extracellular zinc metalloprotease.</text>
</comment>
<dbReference type="InterPro" id="IPR001570">
    <property type="entry name" value="Peptidase_M4_C_domain"/>
</dbReference>
<feature type="active site" evidence="9">
    <location>
        <position position="376"/>
    </location>
</feature>
<keyword evidence="2 10" id="KW-0645">Protease</keyword>
<dbReference type="GO" id="GO:0005576">
    <property type="term" value="C:extracellular region"/>
    <property type="evidence" value="ECO:0007669"/>
    <property type="project" value="UniProtKB-SubCell"/>
</dbReference>